<dbReference type="RefSeq" id="WP_369725597.1">
    <property type="nucleotide sequence ID" value="NZ_CP165734.1"/>
</dbReference>
<feature type="chain" id="PRO_5044309914" evidence="1">
    <location>
        <begin position="22"/>
        <end position="328"/>
    </location>
</feature>
<feature type="signal peptide" evidence="1">
    <location>
        <begin position="1"/>
        <end position="21"/>
    </location>
</feature>
<name>A0AB39XSX6_9BRAD</name>
<reference evidence="2" key="1">
    <citation type="submission" date="2024-08" db="EMBL/GenBank/DDBJ databases">
        <authorList>
            <person name="Chaddad Z."/>
            <person name="Lamrabet M."/>
            <person name="Bouhnik O."/>
            <person name="Alami S."/>
            <person name="Wipf D."/>
            <person name="Courty P.E."/>
            <person name="Missbah El Idrissi M."/>
        </authorList>
    </citation>
    <scope>NUCLEOTIDE SEQUENCE</scope>
    <source>
        <strain evidence="2">LLZ17</strain>
    </source>
</reference>
<dbReference type="CDD" id="cd06325">
    <property type="entry name" value="PBP1_ABC_unchar_transporter"/>
    <property type="match status" value="1"/>
</dbReference>
<dbReference type="InterPro" id="IPR007487">
    <property type="entry name" value="ABC_transpt-TYRBP-like"/>
</dbReference>
<sequence length="328" mass="35072">MRRRDFIALAAASALACSAHAQQPARQRRIGIVLPGWDGTNINPIEAEFLAELVRHGYVEGRNLIVDRYAAMGSMDRFPDLAVKVASNHPEVILTGAPPMTLALKAATQTIPIVTVIGDPVALGLVSSLARPGGNVTGITVDAGAELSGKRLSLLRETRPDATRLAYLSSSEALKQPQAAMVKQAAETLKLSLLHIELGNSLNEGAYRAAYDSVAKVGAELLLVSDEPQHLPNSKVLVGIAAKAQIPAMYPFRDLVVAGGLMAYYRDLFDAFRQVADQVAQILDGGHPAEMPFRQPTSFKFSISTKAAREIGIIFSPTLLASADEVIE</sequence>
<dbReference type="PROSITE" id="PS51257">
    <property type="entry name" value="PROKAR_LIPOPROTEIN"/>
    <property type="match status" value="1"/>
</dbReference>
<dbReference type="EMBL" id="CP165734">
    <property type="protein sequence ID" value="XDV60233.1"/>
    <property type="molecule type" value="Genomic_DNA"/>
</dbReference>
<organism evidence="2">
    <name type="scientific">Bradyrhizobium sp. LLZ17</name>
    <dbReference type="NCBI Taxonomy" id="3239388"/>
    <lineage>
        <taxon>Bacteria</taxon>
        <taxon>Pseudomonadati</taxon>
        <taxon>Pseudomonadota</taxon>
        <taxon>Alphaproteobacteria</taxon>
        <taxon>Hyphomicrobiales</taxon>
        <taxon>Nitrobacteraceae</taxon>
        <taxon>Bradyrhizobium</taxon>
    </lineage>
</organism>
<protein>
    <submittedName>
        <fullName evidence="2">ABC transporter substrate-binding protein</fullName>
    </submittedName>
</protein>
<dbReference type="AlphaFoldDB" id="A0AB39XSX6"/>
<dbReference type="PANTHER" id="PTHR35271:SF1">
    <property type="entry name" value="ABC TRANSPORTER, SUBSTRATE-BINDING LIPOPROTEIN"/>
    <property type="match status" value="1"/>
</dbReference>
<dbReference type="PANTHER" id="PTHR35271">
    <property type="entry name" value="ABC TRANSPORTER, SUBSTRATE-BINDING LIPOPROTEIN-RELATED"/>
    <property type="match status" value="1"/>
</dbReference>
<gene>
    <name evidence="2" type="ORF">AB8Z38_13270</name>
</gene>
<evidence type="ECO:0000313" key="2">
    <source>
        <dbReference type="EMBL" id="XDV60233.1"/>
    </source>
</evidence>
<dbReference type="Gene3D" id="3.40.50.2300">
    <property type="match status" value="2"/>
</dbReference>
<keyword evidence="1" id="KW-0732">Signal</keyword>
<proteinExistence type="predicted"/>
<evidence type="ECO:0000256" key="1">
    <source>
        <dbReference type="SAM" id="SignalP"/>
    </source>
</evidence>
<accession>A0AB39XSX6</accession>
<dbReference type="Pfam" id="PF04392">
    <property type="entry name" value="ABC_sub_bind"/>
    <property type="match status" value="1"/>
</dbReference>